<accession>A0A6C0GCJ0</accession>
<dbReference type="Pfam" id="PF07980">
    <property type="entry name" value="SusD_RagB"/>
    <property type="match status" value="1"/>
</dbReference>
<feature type="domain" description="SusD-like N-terminal" evidence="7">
    <location>
        <begin position="84"/>
        <end position="214"/>
    </location>
</feature>
<comment type="similarity">
    <text evidence="2">Belongs to the SusD family.</text>
</comment>
<sequence length="455" mass="50392">MIKYSKYFFLSFLIVLASCKEILEPKPVASLIDELVLNEPNDVGPVQIGLYSAFRGMGGSVVIAGDFTADLLTHNGTFIQYRELSNKEISSANANVSGLWAGIYNTVYVANFILERLPDVKGVPASLRNEVTATAHFLRGYAYFIGAHTYGGMPLVTTTDLATNRIIPKSSKEEILALVLSDYQAALTGLPEESSDPGFASIPAVQAALARYYLYNQEWALAEQYTTELINNDTYTLPASFSDVVLRDFTSEAIFEAGYTQNDDPGTLNNLFVARREIIPSNRVINDYLVGLRANSTNSGDRRESVTFDPQDLRGVDNGWSVAKYGNQDSDNNNIVIFRLAEMYLIRAEARARLNRITGANSATEDINILRARADAPLVSNVNAQAPMLELIEEERVYELAFEGHRWYDLVRTGRANVVMSSFSANWKETYNVWPIPLGEIQRNPGLAGAQNPGY</sequence>
<feature type="domain" description="RagB/SusD" evidence="6">
    <location>
        <begin position="323"/>
        <end position="455"/>
    </location>
</feature>
<dbReference type="GO" id="GO:0009279">
    <property type="term" value="C:cell outer membrane"/>
    <property type="evidence" value="ECO:0007669"/>
    <property type="project" value="UniProtKB-SubCell"/>
</dbReference>
<evidence type="ECO:0000256" key="3">
    <source>
        <dbReference type="ARBA" id="ARBA00022729"/>
    </source>
</evidence>
<keyword evidence="5" id="KW-0998">Cell outer membrane</keyword>
<evidence type="ECO:0000259" key="7">
    <source>
        <dbReference type="Pfam" id="PF14322"/>
    </source>
</evidence>
<dbReference type="InterPro" id="IPR033985">
    <property type="entry name" value="SusD-like_N"/>
</dbReference>
<evidence type="ECO:0000256" key="1">
    <source>
        <dbReference type="ARBA" id="ARBA00004442"/>
    </source>
</evidence>
<dbReference type="InterPro" id="IPR011990">
    <property type="entry name" value="TPR-like_helical_dom_sf"/>
</dbReference>
<evidence type="ECO:0000256" key="5">
    <source>
        <dbReference type="ARBA" id="ARBA00023237"/>
    </source>
</evidence>
<evidence type="ECO:0000256" key="4">
    <source>
        <dbReference type="ARBA" id="ARBA00023136"/>
    </source>
</evidence>
<dbReference type="KEGG" id="rhoz:GXP67_02050"/>
<dbReference type="PROSITE" id="PS51257">
    <property type="entry name" value="PROKAR_LIPOPROTEIN"/>
    <property type="match status" value="1"/>
</dbReference>
<evidence type="ECO:0000313" key="9">
    <source>
        <dbReference type="Proteomes" id="UP000480178"/>
    </source>
</evidence>
<evidence type="ECO:0000256" key="2">
    <source>
        <dbReference type="ARBA" id="ARBA00006275"/>
    </source>
</evidence>
<dbReference type="EMBL" id="CP048222">
    <property type="protein sequence ID" value="QHT65533.1"/>
    <property type="molecule type" value="Genomic_DNA"/>
</dbReference>
<organism evidence="8 9">
    <name type="scientific">Rhodocytophaga rosea</name>
    <dbReference type="NCBI Taxonomy" id="2704465"/>
    <lineage>
        <taxon>Bacteria</taxon>
        <taxon>Pseudomonadati</taxon>
        <taxon>Bacteroidota</taxon>
        <taxon>Cytophagia</taxon>
        <taxon>Cytophagales</taxon>
        <taxon>Rhodocytophagaceae</taxon>
        <taxon>Rhodocytophaga</taxon>
    </lineage>
</organism>
<evidence type="ECO:0000259" key="6">
    <source>
        <dbReference type="Pfam" id="PF07980"/>
    </source>
</evidence>
<proteinExistence type="inferred from homology"/>
<keyword evidence="4" id="KW-0472">Membrane</keyword>
<dbReference type="Proteomes" id="UP000480178">
    <property type="component" value="Chromosome"/>
</dbReference>
<dbReference type="CDD" id="cd08977">
    <property type="entry name" value="SusD"/>
    <property type="match status" value="1"/>
</dbReference>
<comment type="subcellular location">
    <subcellularLocation>
        <location evidence="1">Cell outer membrane</location>
    </subcellularLocation>
</comment>
<evidence type="ECO:0000313" key="8">
    <source>
        <dbReference type="EMBL" id="QHT65533.1"/>
    </source>
</evidence>
<keyword evidence="3" id="KW-0732">Signal</keyword>
<dbReference type="Pfam" id="PF14322">
    <property type="entry name" value="SusD-like_3"/>
    <property type="match status" value="1"/>
</dbReference>
<name>A0A6C0GCJ0_9BACT</name>
<protein>
    <submittedName>
        <fullName evidence="8">RagB/SusD family nutrient uptake outer membrane protein</fullName>
    </submittedName>
</protein>
<reference evidence="8 9" key="1">
    <citation type="submission" date="2020-01" db="EMBL/GenBank/DDBJ databases">
        <authorList>
            <person name="Kim M.K."/>
        </authorList>
    </citation>
    <scope>NUCLEOTIDE SEQUENCE [LARGE SCALE GENOMIC DNA]</scope>
    <source>
        <strain evidence="8 9">172606-1</strain>
    </source>
</reference>
<dbReference type="Gene3D" id="1.25.40.390">
    <property type="match status" value="1"/>
</dbReference>
<dbReference type="InterPro" id="IPR012944">
    <property type="entry name" value="SusD_RagB_dom"/>
</dbReference>
<dbReference type="RefSeq" id="WP_162441617.1">
    <property type="nucleotide sequence ID" value="NZ_CP048222.1"/>
</dbReference>
<keyword evidence="9" id="KW-1185">Reference proteome</keyword>
<dbReference type="SUPFAM" id="SSF48452">
    <property type="entry name" value="TPR-like"/>
    <property type="match status" value="1"/>
</dbReference>
<gene>
    <name evidence="8" type="ORF">GXP67_02050</name>
</gene>
<dbReference type="AlphaFoldDB" id="A0A6C0GCJ0"/>